<dbReference type="GO" id="GO:0008180">
    <property type="term" value="C:COP9 signalosome"/>
    <property type="evidence" value="ECO:0007669"/>
    <property type="project" value="UniProtKB-KW"/>
</dbReference>
<protein>
    <submittedName>
        <fullName evidence="5">Similar to COP9 signalosome complex subunit 7a acc. no. Q7SGS1</fullName>
    </submittedName>
</protein>
<feature type="compositionally biased region" description="Acidic residues" evidence="3">
    <location>
        <begin position="245"/>
        <end position="254"/>
    </location>
</feature>
<dbReference type="OrthoDB" id="10265275at2759"/>
<reference evidence="5 6" key="1">
    <citation type="journal article" date="2013" name="PLoS Genet.">
        <title>The genome and development-dependent transcriptomes of Pyronema confluens: a window into fungal evolution.</title>
        <authorList>
            <person name="Traeger S."/>
            <person name="Altegoer F."/>
            <person name="Freitag M."/>
            <person name="Gabaldon T."/>
            <person name="Kempken F."/>
            <person name="Kumar A."/>
            <person name="Marcet-Houben M."/>
            <person name="Poggeler S."/>
            <person name="Stajich J.E."/>
            <person name="Nowrousian M."/>
        </authorList>
    </citation>
    <scope>NUCLEOTIDE SEQUENCE [LARGE SCALE GENOMIC DNA]</scope>
    <source>
        <strain evidence="6">CBS 100304</strain>
        <tissue evidence="5">Vegetative mycelium</tissue>
    </source>
</reference>
<evidence type="ECO:0000256" key="3">
    <source>
        <dbReference type="SAM" id="MobiDB-lite"/>
    </source>
</evidence>
<organism evidence="5 6">
    <name type="scientific">Pyronema omphalodes (strain CBS 100304)</name>
    <name type="common">Pyronema confluens</name>
    <dbReference type="NCBI Taxonomy" id="1076935"/>
    <lineage>
        <taxon>Eukaryota</taxon>
        <taxon>Fungi</taxon>
        <taxon>Dikarya</taxon>
        <taxon>Ascomycota</taxon>
        <taxon>Pezizomycotina</taxon>
        <taxon>Pezizomycetes</taxon>
        <taxon>Pezizales</taxon>
        <taxon>Pyronemataceae</taxon>
        <taxon>Pyronema</taxon>
    </lineage>
</organism>
<dbReference type="eggNOG" id="KOG3250">
    <property type="taxonomic scope" value="Eukaryota"/>
</dbReference>
<evidence type="ECO:0000259" key="4">
    <source>
        <dbReference type="PROSITE" id="PS50250"/>
    </source>
</evidence>
<dbReference type="InterPro" id="IPR000717">
    <property type="entry name" value="PCI_dom"/>
</dbReference>
<keyword evidence="6" id="KW-1185">Reference proteome</keyword>
<dbReference type="STRING" id="1076935.U4L3Q3"/>
<evidence type="ECO:0000256" key="1">
    <source>
        <dbReference type="ARBA" id="ARBA00008482"/>
    </source>
</evidence>
<dbReference type="OMA" id="GTYKQFR"/>
<dbReference type="InterPro" id="IPR045237">
    <property type="entry name" value="COPS7/eIF3m"/>
</dbReference>
<sequence>MADQKYITALQPFVLAAKTAEGDAAAELVLQATQAPGCFVFSELLECESIQALGATHPQHLELLKIFAYGSLTDYRSNSNLPPLDDRQLEKLKQLSLITIASRGTQDLTYASLLQSLELPSVRALEDLVISAIYAGLLEAKLDTAYQLVDISSTAGRDVAPAEIDDMLAKLNAWSQQCDDVLADIDGQMERVHREASQKRKDNEDYEKQISLVKATIYRSGDEKGLSKGKRVISEGAEDGRGGWGEDEDGMDLDDVSHFAEGPGSWGPNTGRRRNKGRFGSGLGNKRRS</sequence>
<dbReference type="PANTHER" id="PTHR15350">
    <property type="entry name" value="COP9 SIGNALOSOME COMPLEX SUBUNIT 7/DENDRITIC CELL PROTEIN GA17"/>
    <property type="match status" value="1"/>
</dbReference>
<dbReference type="PROSITE" id="PS50250">
    <property type="entry name" value="PCI"/>
    <property type="match status" value="1"/>
</dbReference>
<dbReference type="EMBL" id="HF935214">
    <property type="protein sequence ID" value="CCX04685.1"/>
    <property type="molecule type" value="Genomic_DNA"/>
</dbReference>
<feature type="region of interest" description="Disordered" evidence="3">
    <location>
        <begin position="228"/>
        <end position="289"/>
    </location>
</feature>
<keyword evidence="2" id="KW-0736">Signalosome</keyword>
<dbReference type="SMART" id="SM00088">
    <property type="entry name" value="PINT"/>
    <property type="match status" value="1"/>
</dbReference>
<evidence type="ECO:0000313" key="5">
    <source>
        <dbReference type="EMBL" id="CCX04685.1"/>
    </source>
</evidence>
<gene>
    <name evidence="5" type="ORF">PCON_03288</name>
</gene>
<dbReference type="AlphaFoldDB" id="U4L3Q3"/>
<evidence type="ECO:0000256" key="2">
    <source>
        <dbReference type="ARBA" id="ARBA00022790"/>
    </source>
</evidence>
<feature type="domain" description="PCI" evidence="4">
    <location>
        <begin position="1"/>
        <end position="156"/>
    </location>
</feature>
<evidence type="ECO:0000313" key="6">
    <source>
        <dbReference type="Proteomes" id="UP000018144"/>
    </source>
</evidence>
<comment type="similarity">
    <text evidence="1">Belongs to the CSN7/EIF3M family. CSN7 subfamily.</text>
</comment>
<dbReference type="Pfam" id="PF22061">
    <property type="entry name" value="CSN7_HB_subdom"/>
    <property type="match status" value="1"/>
</dbReference>
<accession>U4L3Q3</accession>
<dbReference type="Proteomes" id="UP000018144">
    <property type="component" value="Unassembled WGS sequence"/>
</dbReference>
<name>U4L3Q3_PYROM</name>
<dbReference type="Pfam" id="PF01399">
    <property type="entry name" value="PCI"/>
    <property type="match status" value="1"/>
</dbReference>
<dbReference type="PANTHER" id="PTHR15350:SF5">
    <property type="entry name" value="COP9 SIGNALOSOME COMPLEX SUBUNIT 7"/>
    <property type="match status" value="1"/>
</dbReference>
<proteinExistence type="inferred from homology"/>